<dbReference type="InterPro" id="IPR027417">
    <property type="entry name" value="P-loop_NTPase"/>
</dbReference>
<dbReference type="PANTHER" id="PTHR24115">
    <property type="entry name" value="KINESIN-RELATED"/>
    <property type="match status" value="1"/>
</dbReference>
<keyword evidence="4 5" id="KW-0505">Motor protein</keyword>
<dbReference type="GO" id="GO:0016887">
    <property type="term" value="F:ATP hydrolysis activity"/>
    <property type="evidence" value="ECO:0007669"/>
    <property type="project" value="TreeGrafter"/>
</dbReference>
<feature type="compositionally biased region" description="Polar residues" evidence="7">
    <location>
        <begin position="28"/>
        <end position="46"/>
    </location>
</feature>
<dbReference type="Pfam" id="PF00225">
    <property type="entry name" value="Kinesin"/>
    <property type="match status" value="1"/>
</dbReference>
<feature type="coiled-coil region" evidence="6">
    <location>
        <begin position="507"/>
        <end position="541"/>
    </location>
</feature>
<dbReference type="STRING" id="981085.W9SEH9"/>
<keyword evidence="2 5" id="KW-0547">Nucleotide-binding</keyword>
<organism evidence="9 10">
    <name type="scientific">Morus notabilis</name>
    <dbReference type="NCBI Taxonomy" id="981085"/>
    <lineage>
        <taxon>Eukaryota</taxon>
        <taxon>Viridiplantae</taxon>
        <taxon>Streptophyta</taxon>
        <taxon>Embryophyta</taxon>
        <taxon>Tracheophyta</taxon>
        <taxon>Spermatophyta</taxon>
        <taxon>Magnoliopsida</taxon>
        <taxon>eudicotyledons</taxon>
        <taxon>Gunneridae</taxon>
        <taxon>Pentapetalae</taxon>
        <taxon>rosids</taxon>
        <taxon>fabids</taxon>
        <taxon>Rosales</taxon>
        <taxon>Moraceae</taxon>
        <taxon>Moreae</taxon>
        <taxon>Morus</taxon>
    </lineage>
</organism>
<dbReference type="GO" id="GO:0005634">
    <property type="term" value="C:nucleus"/>
    <property type="evidence" value="ECO:0007669"/>
    <property type="project" value="TreeGrafter"/>
</dbReference>
<protein>
    <submittedName>
        <fullName evidence="9">Kinesin-related protein 13</fullName>
    </submittedName>
</protein>
<evidence type="ECO:0000256" key="5">
    <source>
        <dbReference type="PROSITE-ProRule" id="PRU00283"/>
    </source>
</evidence>
<dbReference type="InterPro" id="IPR027640">
    <property type="entry name" value="Kinesin-like_fam"/>
</dbReference>
<feature type="region of interest" description="Disordered" evidence="7">
    <location>
        <begin position="351"/>
        <end position="371"/>
    </location>
</feature>
<evidence type="ECO:0000313" key="9">
    <source>
        <dbReference type="EMBL" id="EXC25021.1"/>
    </source>
</evidence>
<dbReference type="eggNOG" id="KOG0242">
    <property type="taxonomic scope" value="Eukaryota"/>
</dbReference>
<accession>W9SEH9</accession>
<feature type="region of interest" description="Disordered" evidence="7">
    <location>
        <begin position="429"/>
        <end position="454"/>
    </location>
</feature>
<dbReference type="InterPro" id="IPR001752">
    <property type="entry name" value="Kinesin_motor_dom"/>
</dbReference>
<dbReference type="EMBL" id="KE346040">
    <property type="protein sequence ID" value="EXC25021.1"/>
    <property type="molecule type" value="Genomic_DNA"/>
</dbReference>
<proteinExistence type="inferred from homology"/>
<dbReference type="GO" id="GO:0005871">
    <property type="term" value="C:kinesin complex"/>
    <property type="evidence" value="ECO:0007669"/>
    <property type="project" value="TreeGrafter"/>
</dbReference>
<dbReference type="GO" id="GO:0007018">
    <property type="term" value="P:microtubule-based movement"/>
    <property type="evidence" value="ECO:0007669"/>
    <property type="project" value="InterPro"/>
</dbReference>
<evidence type="ECO:0000313" key="10">
    <source>
        <dbReference type="Proteomes" id="UP000030645"/>
    </source>
</evidence>
<evidence type="ECO:0000256" key="3">
    <source>
        <dbReference type="ARBA" id="ARBA00022840"/>
    </source>
</evidence>
<feature type="region of interest" description="Disordered" evidence="7">
    <location>
        <begin position="1"/>
        <end position="49"/>
    </location>
</feature>
<comment type="similarity">
    <text evidence="5">Belongs to the TRAFAC class myosin-kinesin ATPase superfamily. Kinesin family.</text>
</comment>
<keyword evidence="3 5" id="KW-0067">ATP-binding</keyword>
<dbReference type="InterPro" id="IPR036961">
    <property type="entry name" value="Kinesin_motor_dom_sf"/>
</dbReference>
<evidence type="ECO:0000259" key="8">
    <source>
        <dbReference type="PROSITE" id="PS50067"/>
    </source>
</evidence>
<dbReference type="SUPFAM" id="SSF52540">
    <property type="entry name" value="P-loop containing nucleoside triphosphate hydrolases"/>
    <property type="match status" value="1"/>
</dbReference>
<keyword evidence="10" id="KW-1185">Reference proteome</keyword>
<feature type="region of interest" description="Disordered" evidence="7">
    <location>
        <begin position="89"/>
        <end position="126"/>
    </location>
</feature>
<keyword evidence="1" id="KW-0493">Microtubule</keyword>
<feature type="region of interest" description="Disordered" evidence="7">
    <location>
        <begin position="945"/>
        <end position="976"/>
    </location>
</feature>
<dbReference type="GO" id="GO:0005524">
    <property type="term" value="F:ATP binding"/>
    <property type="evidence" value="ECO:0007669"/>
    <property type="project" value="UniProtKB-UniRule"/>
</dbReference>
<feature type="region of interest" description="Disordered" evidence="7">
    <location>
        <begin position="990"/>
        <end position="1017"/>
    </location>
</feature>
<dbReference type="GO" id="GO:0003777">
    <property type="term" value="F:microtubule motor activity"/>
    <property type="evidence" value="ECO:0007669"/>
    <property type="project" value="InterPro"/>
</dbReference>
<reference evidence="10" key="1">
    <citation type="submission" date="2013-01" db="EMBL/GenBank/DDBJ databases">
        <title>Draft Genome Sequence of a Mulberry Tree, Morus notabilis C.K. Schneid.</title>
        <authorList>
            <person name="He N."/>
            <person name="Zhao S."/>
        </authorList>
    </citation>
    <scope>NUCLEOTIDE SEQUENCE</scope>
</reference>
<dbReference type="AlphaFoldDB" id="W9SEH9"/>
<sequence>MKEARKSPLSCPYTVTVRRNPHRKARPPTTSTKCPQTSVLPSSSTVPEVPSFPIDEILAIEVPSRNPKPNSDSDSENLRVFLRIRPLLPSTSLPQNPKSRAKNAWPQNPAKKNSAREKTAKKNKSSDVCIIVNDSQSVTLSPPSSLQDSKRIKSEVFEGFSHVFAPDSSQEQVYEKMMNPLVEDFLRGKSGMIAALGPSGSGKTHTVFGCPRDPGVVPRTLQRIFKPALDTASVSRRSFNISIFEILSERGKGEKLFDLLPGGAELSMRQSTVKGLQEVIVSDAREAASLVSQAMLRRLTAMTNSNTQSSRSQCIIKISSVRNNPDGEDDSEANNAVLNIIDLAGAEREKKTGNQSLLEHQKNPKRPLQKHFQNSLLTRYLRDYLEGKKRMALMLTVKSGEEDYLDATYLLRQASPFMRIMFDNVEEQSNIPSNKRQNEVLSRREKPKRMKFSGPDACAIGERKTYEEEHRTPGQVCSKESNYVDMADRDRSYQILQNFSKALWSVLKQYGEKLKVAEHEIQHLTENLKLEKTRNVELEKKLEDFMSCCTCSQQKSAEAETKFKPRVELNGLDSSNFNKKNVEVHSSNKMASGNESSSKKCDSNFEQNQSIFSQAQAKSLDVDVVYGSSHCAEILRRKSQVTEEAFPSDLKGLESVDKEGVSNPERRFDVDVVVGSSLCVETSQQRYQIDVTFSGAAHNAELHGSRCLETNDTCSTAEVTVNSSQPLVRRRDSCSSVELDLDQLVNEEDQELLNLPKIAKDDVEYSEGYTAPDVVNSESGVEKPEELLDPSTSAQEDLAISKECKGVDNELVQEDQEISEECKDIDPLNNESVQEDLAISKVCKDVDILSEESVREDLAMSKECKVVDPLSEESVREDLAMSKECKHVDPLSNESVQEDQAINKECKDIDPLSNDSVQEDLVISKECKDVDTLSKESAKEDIGITKHCKVVDPPSSEQRVHTPPKPGKPKRRLLPASSVLLRDFNTLDAEDKSEKRKGNRGVKKFSADERTRTQGSISLLRMLQSNIRS</sequence>
<evidence type="ECO:0000256" key="7">
    <source>
        <dbReference type="SAM" id="MobiDB-lite"/>
    </source>
</evidence>
<dbReference type="PRINTS" id="PR00380">
    <property type="entry name" value="KINESINHEAVY"/>
</dbReference>
<keyword evidence="6" id="KW-0175">Coiled coil</keyword>
<dbReference type="GO" id="GO:0008017">
    <property type="term" value="F:microtubule binding"/>
    <property type="evidence" value="ECO:0007669"/>
    <property type="project" value="InterPro"/>
</dbReference>
<dbReference type="PANTHER" id="PTHR24115:SF1008">
    <property type="entry name" value="KINESIN-LIKE PROTEIN SUBITO"/>
    <property type="match status" value="1"/>
</dbReference>
<evidence type="ECO:0000256" key="1">
    <source>
        <dbReference type="ARBA" id="ARBA00022701"/>
    </source>
</evidence>
<dbReference type="Gene3D" id="3.40.850.10">
    <property type="entry name" value="Kinesin motor domain"/>
    <property type="match status" value="1"/>
</dbReference>
<feature type="binding site" evidence="5">
    <location>
        <begin position="197"/>
        <end position="204"/>
    </location>
    <ligand>
        <name>ATP</name>
        <dbReference type="ChEBI" id="CHEBI:30616"/>
    </ligand>
</feature>
<feature type="domain" description="Kinesin motor" evidence="8">
    <location>
        <begin position="77"/>
        <end position="420"/>
    </location>
</feature>
<dbReference type="Proteomes" id="UP000030645">
    <property type="component" value="Unassembled WGS sequence"/>
</dbReference>
<feature type="compositionally biased region" description="Polar residues" evidence="7">
    <location>
        <begin position="89"/>
        <end position="98"/>
    </location>
</feature>
<evidence type="ECO:0000256" key="6">
    <source>
        <dbReference type="SAM" id="Coils"/>
    </source>
</evidence>
<dbReference type="GO" id="GO:0005874">
    <property type="term" value="C:microtubule"/>
    <property type="evidence" value="ECO:0007669"/>
    <property type="project" value="UniProtKB-KW"/>
</dbReference>
<dbReference type="PROSITE" id="PS50067">
    <property type="entry name" value="KINESIN_MOTOR_2"/>
    <property type="match status" value="1"/>
</dbReference>
<dbReference type="SMART" id="SM00129">
    <property type="entry name" value="KISc"/>
    <property type="match status" value="1"/>
</dbReference>
<gene>
    <name evidence="9" type="ORF">L484_021891</name>
</gene>
<name>W9SEH9_9ROSA</name>
<evidence type="ECO:0000256" key="4">
    <source>
        <dbReference type="ARBA" id="ARBA00023175"/>
    </source>
</evidence>
<evidence type="ECO:0000256" key="2">
    <source>
        <dbReference type="ARBA" id="ARBA00022741"/>
    </source>
</evidence>